<gene>
    <name evidence="1" type="ORF">ASPCADRAFT_205164</name>
</gene>
<evidence type="ECO:0000313" key="2">
    <source>
        <dbReference type="Proteomes" id="UP000188318"/>
    </source>
</evidence>
<protein>
    <submittedName>
        <fullName evidence="1">Uncharacterized protein</fullName>
    </submittedName>
</protein>
<dbReference type="EMBL" id="KV907496">
    <property type="protein sequence ID" value="OOF97891.1"/>
    <property type="molecule type" value="Genomic_DNA"/>
</dbReference>
<dbReference type="AlphaFoldDB" id="A0A1R3RTT6"/>
<keyword evidence="2" id="KW-1185">Reference proteome</keyword>
<evidence type="ECO:0000313" key="1">
    <source>
        <dbReference type="EMBL" id="OOF97891.1"/>
    </source>
</evidence>
<organism evidence="1 2">
    <name type="scientific">Aspergillus carbonarius (strain ITEM 5010)</name>
    <dbReference type="NCBI Taxonomy" id="602072"/>
    <lineage>
        <taxon>Eukaryota</taxon>
        <taxon>Fungi</taxon>
        <taxon>Dikarya</taxon>
        <taxon>Ascomycota</taxon>
        <taxon>Pezizomycotina</taxon>
        <taxon>Eurotiomycetes</taxon>
        <taxon>Eurotiomycetidae</taxon>
        <taxon>Eurotiales</taxon>
        <taxon>Aspergillaceae</taxon>
        <taxon>Aspergillus</taxon>
        <taxon>Aspergillus subgen. Circumdati</taxon>
    </lineage>
</organism>
<sequence>MRMLHSFNRLLRSFLVIGLLASVLTSAYLDSFLRGLQSNLLRRTPSGPCRQLPLPTPNNLCPISNDNRKGGLADRGNIETRKFWHQWVRLPCALERHDWNSCDHGGNTISHGKQRYDLGLWGILALNCAGHTAILN</sequence>
<proteinExistence type="predicted"/>
<dbReference type="Proteomes" id="UP000188318">
    <property type="component" value="Unassembled WGS sequence"/>
</dbReference>
<reference evidence="2" key="1">
    <citation type="journal article" date="2017" name="Genome Biol.">
        <title>Comparative genomics reveals high biological diversity and specific adaptations in the industrially and medically important fungal genus Aspergillus.</title>
        <authorList>
            <person name="de Vries R.P."/>
            <person name="Riley R."/>
            <person name="Wiebenga A."/>
            <person name="Aguilar-Osorio G."/>
            <person name="Amillis S."/>
            <person name="Uchima C.A."/>
            <person name="Anderluh G."/>
            <person name="Asadollahi M."/>
            <person name="Askin M."/>
            <person name="Barry K."/>
            <person name="Battaglia E."/>
            <person name="Bayram O."/>
            <person name="Benocci T."/>
            <person name="Braus-Stromeyer S.A."/>
            <person name="Caldana C."/>
            <person name="Canovas D."/>
            <person name="Cerqueira G.C."/>
            <person name="Chen F."/>
            <person name="Chen W."/>
            <person name="Choi C."/>
            <person name="Clum A."/>
            <person name="Dos Santos R.A."/>
            <person name="Damasio A.R."/>
            <person name="Diallinas G."/>
            <person name="Emri T."/>
            <person name="Fekete E."/>
            <person name="Flipphi M."/>
            <person name="Freyberg S."/>
            <person name="Gallo A."/>
            <person name="Gournas C."/>
            <person name="Habgood R."/>
            <person name="Hainaut M."/>
            <person name="Harispe M.L."/>
            <person name="Henrissat B."/>
            <person name="Hilden K.S."/>
            <person name="Hope R."/>
            <person name="Hossain A."/>
            <person name="Karabika E."/>
            <person name="Karaffa L."/>
            <person name="Karanyi Z."/>
            <person name="Krasevec N."/>
            <person name="Kuo A."/>
            <person name="Kusch H."/>
            <person name="LaButti K."/>
            <person name="Lagendijk E.L."/>
            <person name="Lapidus A."/>
            <person name="Levasseur A."/>
            <person name="Lindquist E."/>
            <person name="Lipzen A."/>
            <person name="Logrieco A.F."/>
            <person name="MacCabe A."/>
            <person name="Maekelae M.R."/>
            <person name="Malavazi I."/>
            <person name="Melin P."/>
            <person name="Meyer V."/>
            <person name="Mielnichuk N."/>
            <person name="Miskei M."/>
            <person name="Molnar A.P."/>
            <person name="Mule G."/>
            <person name="Ngan C.Y."/>
            <person name="Orejas M."/>
            <person name="Orosz E."/>
            <person name="Ouedraogo J.P."/>
            <person name="Overkamp K.M."/>
            <person name="Park H.-S."/>
            <person name="Perrone G."/>
            <person name="Piumi F."/>
            <person name="Punt P.J."/>
            <person name="Ram A.F."/>
            <person name="Ramon A."/>
            <person name="Rauscher S."/>
            <person name="Record E."/>
            <person name="Riano-Pachon D.M."/>
            <person name="Robert V."/>
            <person name="Roehrig J."/>
            <person name="Ruller R."/>
            <person name="Salamov A."/>
            <person name="Salih N.S."/>
            <person name="Samson R.A."/>
            <person name="Sandor E."/>
            <person name="Sanguinetti M."/>
            <person name="Schuetze T."/>
            <person name="Sepcic K."/>
            <person name="Shelest E."/>
            <person name="Sherlock G."/>
            <person name="Sophianopoulou V."/>
            <person name="Squina F.M."/>
            <person name="Sun H."/>
            <person name="Susca A."/>
            <person name="Todd R.B."/>
            <person name="Tsang A."/>
            <person name="Unkles S.E."/>
            <person name="van de Wiele N."/>
            <person name="van Rossen-Uffink D."/>
            <person name="Oliveira J.V."/>
            <person name="Vesth T.C."/>
            <person name="Visser J."/>
            <person name="Yu J.-H."/>
            <person name="Zhou M."/>
            <person name="Andersen M.R."/>
            <person name="Archer D.B."/>
            <person name="Baker S.E."/>
            <person name="Benoit I."/>
            <person name="Brakhage A.A."/>
            <person name="Braus G.H."/>
            <person name="Fischer R."/>
            <person name="Frisvad J.C."/>
            <person name="Goldman G.H."/>
            <person name="Houbraken J."/>
            <person name="Oakley B."/>
            <person name="Pocsi I."/>
            <person name="Scazzocchio C."/>
            <person name="Seiboth B."/>
            <person name="vanKuyk P.A."/>
            <person name="Wortman J."/>
            <person name="Dyer P.S."/>
            <person name="Grigoriev I.V."/>
        </authorList>
    </citation>
    <scope>NUCLEOTIDE SEQUENCE [LARGE SCALE GENOMIC DNA]</scope>
    <source>
        <strain evidence="2">ITEM 5010</strain>
    </source>
</reference>
<accession>A0A1R3RTT6</accession>
<dbReference type="OrthoDB" id="4187771at2759"/>
<name>A0A1R3RTT6_ASPC5</name>
<dbReference type="VEuPathDB" id="FungiDB:ASPCADRAFT_205164"/>